<comment type="caution">
    <text evidence="3">The sequence shown here is derived from an EMBL/GenBank/DDBJ whole genome shotgun (WGS) entry which is preliminary data.</text>
</comment>
<evidence type="ECO:0000256" key="1">
    <source>
        <dbReference type="SAM" id="MobiDB-lite"/>
    </source>
</evidence>
<keyword evidence="4" id="KW-1185">Reference proteome</keyword>
<protein>
    <recommendedName>
        <fullName evidence="2">Right handed beta helix domain-containing protein</fullName>
    </recommendedName>
</protein>
<sequence>MRVASASPPAQHGPPTQKDTGNVTHVTAGESIQEAIDDVPDGSTIFVHEGTYKEFLIIQGKDLKLIAVGDVILKNPDVEESLSKKKGMIVISESECTIDGFTVDVDGGWEGIYAYGGPYYGTGEVEVTVKNNKVTEYERNGITVNGEKASGSIMNNMVVGQEDSWWANNGIQIGFGATGMIKGNTVKKNVWIGEGWTATAILIYDVSDVQMVKNTVEEGQLGIGVLGNNNKIVNNYLEDGTWSIGVYSGTNNKVIRNTIVDYNYGVSDYGEETKVHANR</sequence>
<evidence type="ECO:0000259" key="2">
    <source>
        <dbReference type="Pfam" id="PF13229"/>
    </source>
</evidence>
<dbReference type="Proteomes" id="UP000070491">
    <property type="component" value="Unassembled WGS sequence"/>
</dbReference>
<accession>A0A133VIA6</accession>
<dbReference type="SUPFAM" id="SSF51126">
    <property type="entry name" value="Pectin lyase-like"/>
    <property type="match status" value="1"/>
</dbReference>
<dbReference type="InterPro" id="IPR039448">
    <property type="entry name" value="Beta_helix"/>
</dbReference>
<organism evidence="3 4">
    <name type="scientific">candidate division MSBL1 archaeon SCGC-AAA382F02</name>
    <dbReference type="NCBI Taxonomy" id="1698282"/>
    <lineage>
        <taxon>Archaea</taxon>
        <taxon>Methanobacteriati</taxon>
        <taxon>Methanobacteriota</taxon>
        <taxon>candidate division MSBL1</taxon>
    </lineage>
</organism>
<dbReference type="InterPro" id="IPR011050">
    <property type="entry name" value="Pectin_lyase_fold/virulence"/>
</dbReference>
<reference evidence="3 4" key="1">
    <citation type="journal article" date="2016" name="Sci. Rep.">
        <title>Metabolic traits of an uncultured archaeal lineage -MSBL1- from brine pools of the Red Sea.</title>
        <authorList>
            <person name="Mwirichia R."/>
            <person name="Alam I."/>
            <person name="Rashid M."/>
            <person name="Vinu M."/>
            <person name="Ba-Alawi W."/>
            <person name="Anthony Kamau A."/>
            <person name="Kamanda Ngugi D."/>
            <person name="Goker M."/>
            <person name="Klenk H.P."/>
            <person name="Bajic V."/>
            <person name="Stingl U."/>
        </authorList>
    </citation>
    <scope>NUCLEOTIDE SEQUENCE [LARGE SCALE GENOMIC DNA]</scope>
    <source>
        <strain evidence="3">SCGC-AAA382F02</strain>
    </source>
</reference>
<dbReference type="Gene3D" id="2.160.20.10">
    <property type="entry name" value="Single-stranded right-handed beta-helix, Pectin lyase-like"/>
    <property type="match status" value="1"/>
</dbReference>
<dbReference type="InterPro" id="IPR012334">
    <property type="entry name" value="Pectin_lyas_fold"/>
</dbReference>
<feature type="region of interest" description="Disordered" evidence="1">
    <location>
        <begin position="1"/>
        <end position="23"/>
    </location>
</feature>
<dbReference type="InterPro" id="IPR006626">
    <property type="entry name" value="PbH1"/>
</dbReference>
<evidence type="ECO:0000313" key="3">
    <source>
        <dbReference type="EMBL" id="KXB06168.1"/>
    </source>
</evidence>
<proteinExistence type="predicted"/>
<dbReference type="SMART" id="SM00710">
    <property type="entry name" value="PbH1"/>
    <property type="match status" value="5"/>
</dbReference>
<dbReference type="EMBL" id="LHYG01000012">
    <property type="protein sequence ID" value="KXB06168.1"/>
    <property type="molecule type" value="Genomic_DNA"/>
</dbReference>
<dbReference type="AlphaFoldDB" id="A0A133VIA6"/>
<name>A0A133VIA6_9EURY</name>
<feature type="domain" description="Right handed beta helix" evidence="2">
    <location>
        <begin position="90"/>
        <end position="259"/>
    </location>
</feature>
<gene>
    <name evidence="3" type="ORF">AKJ53_01120</name>
</gene>
<evidence type="ECO:0000313" key="4">
    <source>
        <dbReference type="Proteomes" id="UP000070491"/>
    </source>
</evidence>
<dbReference type="Pfam" id="PF13229">
    <property type="entry name" value="Beta_helix"/>
    <property type="match status" value="1"/>
</dbReference>